<evidence type="ECO:0000256" key="4">
    <source>
        <dbReference type="ARBA" id="ARBA00022989"/>
    </source>
</evidence>
<comment type="subcellular location">
    <subcellularLocation>
        <location evidence="1">Cell inner membrane</location>
        <topology evidence="1">Multi-pass membrane protein</topology>
    </subcellularLocation>
    <subcellularLocation>
        <location evidence="6">Cell membrane</location>
        <topology evidence="6">Multi-pass membrane protein</topology>
    </subcellularLocation>
</comment>
<keyword evidence="6" id="KW-0739">Sodium transport</keyword>
<dbReference type="GO" id="GO:0005886">
    <property type="term" value="C:plasma membrane"/>
    <property type="evidence" value="ECO:0007669"/>
    <property type="project" value="UniProtKB-SubCell"/>
</dbReference>
<dbReference type="InterPro" id="IPR004670">
    <property type="entry name" value="NhaA"/>
</dbReference>
<keyword evidence="6" id="KW-0915">Sodium</keyword>
<evidence type="ECO:0000256" key="1">
    <source>
        <dbReference type="ARBA" id="ARBA00004429"/>
    </source>
</evidence>
<dbReference type="OrthoDB" id="9808135at2"/>
<dbReference type="Pfam" id="PF06965">
    <property type="entry name" value="Na_H_antiport_1"/>
    <property type="match status" value="1"/>
</dbReference>
<comment type="caution">
    <text evidence="7">The sequence shown here is derived from an EMBL/GenBank/DDBJ whole genome shotgun (WGS) entry which is preliminary data.</text>
</comment>
<gene>
    <name evidence="6 7" type="primary">nhaA</name>
    <name evidence="7" type="ORF">EC580_04820</name>
</gene>
<dbReference type="PANTHER" id="PTHR30341:SF0">
    <property type="entry name" value="NA(+)_H(+) ANTIPORTER NHAA"/>
    <property type="match status" value="1"/>
</dbReference>
<name>A0A3M8RF36_9PROT</name>
<feature type="transmembrane region" description="Helical" evidence="6">
    <location>
        <begin position="116"/>
        <end position="137"/>
    </location>
</feature>
<evidence type="ECO:0000313" key="7">
    <source>
        <dbReference type="EMBL" id="RNF66372.1"/>
    </source>
</evidence>
<dbReference type="EMBL" id="RIZI01000141">
    <property type="protein sequence ID" value="RNF66372.1"/>
    <property type="molecule type" value="Genomic_DNA"/>
</dbReference>
<dbReference type="Gene3D" id="1.20.1530.10">
    <property type="entry name" value="Na+/H+ antiporter like domain"/>
    <property type="match status" value="1"/>
</dbReference>
<feature type="transmembrane region" description="Helical" evidence="6">
    <location>
        <begin position="173"/>
        <end position="196"/>
    </location>
</feature>
<keyword evidence="3 6" id="KW-0812">Transmembrane</keyword>
<dbReference type="GO" id="GO:0015385">
    <property type="term" value="F:sodium:proton antiporter activity"/>
    <property type="evidence" value="ECO:0007669"/>
    <property type="project" value="UniProtKB-UniRule"/>
</dbReference>
<dbReference type="GO" id="GO:0006885">
    <property type="term" value="P:regulation of pH"/>
    <property type="evidence" value="ECO:0007669"/>
    <property type="project" value="UniProtKB-UniRule"/>
</dbReference>
<feature type="transmembrane region" description="Helical" evidence="6">
    <location>
        <begin position="430"/>
        <end position="449"/>
    </location>
</feature>
<feature type="transmembrane region" description="Helical" evidence="6">
    <location>
        <begin position="203"/>
        <end position="223"/>
    </location>
</feature>
<comment type="function">
    <text evidence="6">Na(+)/H(+) antiporter that extrudes sodium in exchange for external protons.</text>
</comment>
<dbReference type="HAMAP" id="MF_01844">
    <property type="entry name" value="NhaA"/>
    <property type="match status" value="1"/>
</dbReference>
<keyword evidence="6" id="KW-0050">Antiport</keyword>
<keyword evidence="6" id="KW-0406">Ion transport</keyword>
<keyword evidence="4 6" id="KW-1133">Transmembrane helix</keyword>
<evidence type="ECO:0000256" key="3">
    <source>
        <dbReference type="ARBA" id="ARBA00022692"/>
    </source>
</evidence>
<reference evidence="7" key="1">
    <citation type="submission" date="2018-10" db="EMBL/GenBank/DDBJ databases">
        <title>Acidithiobacillus sulfuriphilus sp. nov.: an extremely acidophilic sulfur-oxidizing chemolithotroph isolated from a neutral pH environment.</title>
        <authorList>
            <person name="Falagan C."/>
            <person name="Moya-Beltran A."/>
            <person name="Quatrini R."/>
            <person name="Johnson D.B."/>
        </authorList>
    </citation>
    <scope>NUCLEOTIDE SEQUENCE [LARGE SCALE GENOMIC DNA]</scope>
    <source>
        <strain evidence="7">CJ-2</strain>
    </source>
</reference>
<comment type="similarity">
    <text evidence="6">Belongs to the NhaA Na(+)/H(+) (TC 2.A.33) antiporter family.</text>
</comment>
<feature type="transmembrane region" description="Helical" evidence="6">
    <location>
        <begin position="84"/>
        <end position="101"/>
    </location>
</feature>
<feature type="transmembrane region" description="Helical" evidence="6">
    <location>
        <begin position="393"/>
        <end position="418"/>
    </location>
</feature>
<dbReference type="InterPro" id="IPR023171">
    <property type="entry name" value="Na/H_antiporter_dom_sf"/>
</dbReference>
<dbReference type="NCBIfam" id="TIGR00773">
    <property type="entry name" value="NhaA"/>
    <property type="match status" value="1"/>
</dbReference>
<feature type="transmembrane region" description="Helical" evidence="6">
    <location>
        <begin position="235"/>
        <end position="256"/>
    </location>
</feature>
<keyword evidence="6" id="KW-0813">Transport</keyword>
<sequence>MTAPAPKKEGVAPYPLEPLFGRILTPFEQFLQRATAGGIVLMAATVLTLLLSNSPWSAAFARFWEIHLHLGLGRWQMDHTLHHWVNDGLMALFFFLVGLELKRELLAGELASPRDAALPVIAALGGMLAPAALFHLFNPAGPAAAGWGIPMATDIAFAIGILVLLAWRIPRNLILFLTALAIADDLGAVLVIAIFYTQSLHPGAMLIAAGLFALLILLNQGGVRHSLPYLLLGLPLWYFVMASGIHATVAGILLAFTIPARPAVSTAQFDARLSELQQHFHARAVLPDAVDNSLGDPKMAAVASNLSAAANTVLAPQQRMEQALSPWVTFAILPIFAMANAGINFSTVSLGMLFSPVALGTCAGLVLGKFLGISVASWLAVRLRLARLPHGVGWRHILGAAWLGGIGFTMSLFISQLAFSSATLQEAAKLGILIASLIAGIVGLTWLYLAGSQRSPA</sequence>
<feature type="transmembrane region" description="Helical" evidence="6">
    <location>
        <begin position="327"/>
        <end position="345"/>
    </location>
</feature>
<comment type="catalytic activity">
    <reaction evidence="6">
        <text>Na(+)(in) + 2 H(+)(out) = Na(+)(out) + 2 H(+)(in)</text>
        <dbReference type="Rhea" id="RHEA:29251"/>
        <dbReference type="ChEBI" id="CHEBI:15378"/>
        <dbReference type="ChEBI" id="CHEBI:29101"/>
    </reaction>
</comment>
<keyword evidence="2 6" id="KW-1003">Cell membrane</keyword>
<accession>A0A3M8RF36</accession>
<feature type="transmembrane region" description="Helical" evidence="6">
    <location>
        <begin position="144"/>
        <end position="167"/>
    </location>
</feature>
<keyword evidence="5 6" id="KW-0472">Membrane</keyword>
<evidence type="ECO:0000256" key="2">
    <source>
        <dbReference type="ARBA" id="ARBA00022475"/>
    </source>
</evidence>
<organism evidence="7">
    <name type="scientific">Acidithiobacillus sulfuriphilus</name>
    <dbReference type="NCBI Taxonomy" id="1867749"/>
    <lineage>
        <taxon>Bacteria</taxon>
        <taxon>Pseudomonadati</taxon>
        <taxon>Pseudomonadota</taxon>
        <taxon>Acidithiobacillia</taxon>
        <taxon>Acidithiobacillales</taxon>
        <taxon>Acidithiobacillaceae</taxon>
        <taxon>Acidithiobacillus</taxon>
    </lineage>
</organism>
<feature type="transmembrane region" description="Helical" evidence="6">
    <location>
        <begin position="357"/>
        <end position="381"/>
    </location>
</feature>
<dbReference type="AlphaFoldDB" id="A0A3M8RF36"/>
<proteinExistence type="inferred from homology"/>
<protein>
    <recommendedName>
        <fullName evidence="6">Na(+)/H(+) antiporter NhaA</fullName>
    </recommendedName>
    <alternativeName>
        <fullName evidence="6">Sodium/proton antiporter NhaA</fullName>
    </alternativeName>
</protein>
<evidence type="ECO:0000256" key="5">
    <source>
        <dbReference type="ARBA" id="ARBA00023136"/>
    </source>
</evidence>
<dbReference type="PANTHER" id="PTHR30341">
    <property type="entry name" value="SODIUM ION/PROTON ANTIPORTER NHAA-RELATED"/>
    <property type="match status" value="1"/>
</dbReference>
<feature type="transmembrane region" description="Helical" evidence="6">
    <location>
        <begin position="30"/>
        <end position="52"/>
    </location>
</feature>
<evidence type="ECO:0000256" key="6">
    <source>
        <dbReference type="HAMAP-Rule" id="MF_01844"/>
    </source>
</evidence>